<dbReference type="GO" id="GO:0006412">
    <property type="term" value="P:translation"/>
    <property type="evidence" value="ECO:0007669"/>
    <property type="project" value="UniProtKB-UniRule"/>
</dbReference>
<dbReference type="GO" id="GO:0005840">
    <property type="term" value="C:ribosome"/>
    <property type="evidence" value="ECO:0007669"/>
    <property type="project" value="UniProtKB-KW"/>
</dbReference>
<gene>
    <name evidence="5" type="primary">rplJ</name>
    <name evidence="6" type="ORF">A2Y67_03440</name>
</gene>
<dbReference type="PANTHER" id="PTHR11560">
    <property type="entry name" value="39S RIBOSOMAL PROTEIN L10, MITOCHONDRIAL"/>
    <property type="match status" value="1"/>
</dbReference>
<dbReference type="Proteomes" id="UP000176260">
    <property type="component" value="Unassembled WGS sequence"/>
</dbReference>
<dbReference type="Gene3D" id="6.10.250.290">
    <property type="match status" value="1"/>
</dbReference>
<evidence type="ECO:0000256" key="2">
    <source>
        <dbReference type="ARBA" id="ARBA00022980"/>
    </source>
</evidence>
<evidence type="ECO:0000313" key="7">
    <source>
        <dbReference type="Proteomes" id="UP000176260"/>
    </source>
</evidence>
<proteinExistence type="inferred from homology"/>
<evidence type="ECO:0000256" key="3">
    <source>
        <dbReference type="ARBA" id="ARBA00023274"/>
    </source>
</evidence>
<dbReference type="InterPro" id="IPR047865">
    <property type="entry name" value="Ribosomal_uL10_bac_type"/>
</dbReference>
<evidence type="ECO:0000313" key="6">
    <source>
        <dbReference type="EMBL" id="OGY42897.1"/>
    </source>
</evidence>
<dbReference type="AlphaFoldDB" id="A0A1G1XUC7"/>
<accession>A0A1G1XUC7</accession>
<comment type="similarity">
    <text evidence="1 5">Belongs to the universal ribosomal protein uL10 family.</text>
</comment>
<dbReference type="GO" id="GO:0070180">
    <property type="term" value="F:large ribosomal subunit rRNA binding"/>
    <property type="evidence" value="ECO:0007669"/>
    <property type="project" value="UniProtKB-UniRule"/>
</dbReference>
<dbReference type="NCBIfam" id="NF000955">
    <property type="entry name" value="PRK00099.1-1"/>
    <property type="match status" value="1"/>
</dbReference>
<dbReference type="HAMAP" id="MF_00362">
    <property type="entry name" value="Ribosomal_uL10"/>
    <property type="match status" value="1"/>
</dbReference>
<keyword evidence="5" id="KW-0694">RNA-binding</keyword>
<dbReference type="EMBL" id="MHIA01000004">
    <property type="protein sequence ID" value="OGY42897.1"/>
    <property type="molecule type" value="Genomic_DNA"/>
</dbReference>
<dbReference type="Gene3D" id="3.30.70.1730">
    <property type="match status" value="1"/>
</dbReference>
<dbReference type="SUPFAM" id="SSF160369">
    <property type="entry name" value="Ribosomal protein L10-like"/>
    <property type="match status" value="1"/>
</dbReference>
<comment type="caution">
    <text evidence="6">The sequence shown here is derived from an EMBL/GenBank/DDBJ whole genome shotgun (WGS) entry which is preliminary data.</text>
</comment>
<reference evidence="6 7" key="1">
    <citation type="journal article" date="2016" name="Nat. Commun.">
        <title>Thousands of microbial genomes shed light on interconnected biogeochemical processes in an aquifer system.</title>
        <authorList>
            <person name="Anantharaman K."/>
            <person name="Brown C.T."/>
            <person name="Hug L.A."/>
            <person name="Sharon I."/>
            <person name="Castelle C.J."/>
            <person name="Probst A.J."/>
            <person name="Thomas B.C."/>
            <person name="Singh A."/>
            <person name="Wilkins M.J."/>
            <person name="Karaoz U."/>
            <person name="Brodie E.L."/>
            <person name="Williams K.H."/>
            <person name="Hubbard S.S."/>
            <person name="Banfield J.F."/>
        </authorList>
    </citation>
    <scope>NUCLEOTIDE SEQUENCE [LARGE SCALE GENOMIC DNA]</scope>
</reference>
<protein>
    <recommendedName>
        <fullName evidence="4 5">Large ribosomal subunit protein uL10</fullName>
    </recommendedName>
</protein>
<keyword evidence="2 5" id="KW-0689">Ribosomal protein</keyword>
<keyword evidence="3 5" id="KW-0687">Ribonucleoprotein</keyword>
<dbReference type="GO" id="GO:1990904">
    <property type="term" value="C:ribonucleoprotein complex"/>
    <property type="evidence" value="ECO:0007669"/>
    <property type="project" value="UniProtKB-KW"/>
</dbReference>
<dbReference type="InterPro" id="IPR043141">
    <property type="entry name" value="Ribosomal_uL10-like_sf"/>
</dbReference>
<name>A0A1G1XUC7_9BACT</name>
<evidence type="ECO:0000256" key="1">
    <source>
        <dbReference type="ARBA" id="ARBA00008889"/>
    </source>
</evidence>
<keyword evidence="5" id="KW-0699">rRNA-binding</keyword>
<sequence>MPKTRIQKEKIIDDLVEKFKKYKSIIFIDYKGLKVKEADEIKRLCKKQDAEYLVCKKTLIKLALDKSGLKDIDARSMQGNIGLIIGFEDEIAPAKIAGDFAKNHEALKMLGGIMEDKFIDLDKVVTLSKISGKKELLAKLVYSINAPVSGFVNVLAANIRGLLTVLNGIKDQKV</sequence>
<evidence type="ECO:0000256" key="5">
    <source>
        <dbReference type="HAMAP-Rule" id="MF_00362"/>
    </source>
</evidence>
<dbReference type="InterPro" id="IPR001790">
    <property type="entry name" value="Ribosomal_uL10"/>
</dbReference>
<comment type="subunit">
    <text evidence="5">Part of the ribosomal stalk of the 50S ribosomal subunit. The N-terminus interacts with L11 and the large rRNA to form the base of the stalk. The C-terminus forms an elongated spine to which L12 dimers bind in a sequential fashion forming a multimeric L10(L12)X complex.</text>
</comment>
<evidence type="ECO:0000256" key="4">
    <source>
        <dbReference type="ARBA" id="ARBA00035202"/>
    </source>
</evidence>
<dbReference type="Pfam" id="PF00466">
    <property type="entry name" value="Ribosomal_L10"/>
    <property type="match status" value="1"/>
</dbReference>
<organism evidence="6 7">
    <name type="scientific">Candidatus Buchananbacteria bacterium RBG_13_39_9</name>
    <dbReference type="NCBI Taxonomy" id="1797531"/>
    <lineage>
        <taxon>Bacteria</taxon>
        <taxon>Candidatus Buchananiibacteriota</taxon>
    </lineage>
</organism>
<comment type="function">
    <text evidence="5">Forms part of the ribosomal stalk, playing a central role in the interaction of the ribosome with GTP-bound translation factors.</text>
</comment>
<dbReference type="CDD" id="cd05797">
    <property type="entry name" value="Ribosomal_L10"/>
    <property type="match status" value="1"/>
</dbReference>
<dbReference type="InterPro" id="IPR022973">
    <property type="entry name" value="Ribosomal_uL10_bac"/>
</dbReference>